<evidence type="ECO:0000313" key="2">
    <source>
        <dbReference type="EMBL" id="SUH39039.1"/>
    </source>
</evidence>
<dbReference type="Proteomes" id="UP000254712">
    <property type="component" value="Unassembled WGS sequence"/>
</dbReference>
<evidence type="ECO:0000313" key="3">
    <source>
        <dbReference type="Proteomes" id="UP000254712"/>
    </source>
</evidence>
<name>A0A379WY57_SALET</name>
<protein>
    <submittedName>
        <fullName evidence="2">Secreted protein</fullName>
    </submittedName>
</protein>
<dbReference type="EMBL" id="UGXT01000002">
    <property type="protein sequence ID" value="SUH39039.1"/>
    <property type="molecule type" value="Genomic_DNA"/>
</dbReference>
<dbReference type="AlphaFoldDB" id="A0A379WY57"/>
<dbReference type="InterPro" id="IPR009739">
    <property type="entry name" value="LprI-like_N"/>
</dbReference>
<gene>
    <name evidence="2" type="ORF">NCTC8261_05386</name>
</gene>
<dbReference type="Gene3D" id="1.20.1270.180">
    <property type="match status" value="1"/>
</dbReference>
<evidence type="ECO:0000259" key="1">
    <source>
        <dbReference type="Pfam" id="PF07007"/>
    </source>
</evidence>
<dbReference type="Pfam" id="PF07007">
    <property type="entry name" value="LprI"/>
    <property type="match status" value="1"/>
</dbReference>
<organism evidence="2 3">
    <name type="scientific">Salmonella enterica I</name>
    <dbReference type="NCBI Taxonomy" id="59201"/>
    <lineage>
        <taxon>Bacteria</taxon>
        <taxon>Pseudomonadati</taxon>
        <taxon>Pseudomonadota</taxon>
        <taxon>Gammaproteobacteria</taxon>
        <taxon>Enterobacterales</taxon>
        <taxon>Enterobacteriaceae</taxon>
        <taxon>Salmonella</taxon>
    </lineage>
</organism>
<reference evidence="2 3" key="1">
    <citation type="submission" date="2018-06" db="EMBL/GenBank/DDBJ databases">
        <authorList>
            <consortium name="Pathogen Informatics"/>
            <person name="Doyle S."/>
        </authorList>
    </citation>
    <scope>NUCLEOTIDE SEQUENCE [LARGE SCALE GENOMIC DNA]</scope>
    <source>
        <strain evidence="2 3">NCTC8261</strain>
    </source>
</reference>
<proteinExistence type="predicted"/>
<accession>A0A379WY57</accession>
<sequence>MKSQQKKFESRDRELNQVWKSLPASARTALKQEQRVWVTKKEQQCGKLSDAKSEAIPAEKRISIYKCQLEMTIARTAYLDGSE</sequence>
<feature type="domain" description="Lysozyme inhibitor LprI-like N-terminal" evidence="1">
    <location>
        <begin position="5"/>
        <end position="79"/>
    </location>
</feature>